<dbReference type="InterPro" id="IPR051721">
    <property type="entry name" value="Biopterin_syn/organic_redct"/>
</dbReference>
<accession>A0ABX1MNF7</accession>
<proteinExistence type="predicted"/>
<comment type="subcellular location">
    <subcellularLocation>
        <location evidence="1">Cytoplasm</location>
    </subcellularLocation>
</comment>
<dbReference type="RefSeq" id="WP_169206834.1">
    <property type="nucleotide sequence ID" value="NZ_CP059560.1"/>
</dbReference>
<evidence type="ECO:0000256" key="4">
    <source>
        <dbReference type="ARBA" id="ARBA00023002"/>
    </source>
</evidence>
<organism evidence="5 6">
    <name type="scientific">Aromatoleum petrolei</name>
    <dbReference type="NCBI Taxonomy" id="76116"/>
    <lineage>
        <taxon>Bacteria</taxon>
        <taxon>Pseudomonadati</taxon>
        <taxon>Pseudomonadota</taxon>
        <taxon>Betaproteobacteria</taxon>
        <taxon>Rhodocyclales</taxon>
        <taxon>Rhodocyclaceae</taxon>
        <taxon>Aromatoleum</taxon>
    </lineage>
</organism>
<dbReference type="InterPro" id="IPR036291">
    <property type="entry name" value="NAD(P)-bd_dom_sf"/>
</dbReference>
<evidence type="ECO:0000313" key="5">
    <source>
        <dbReference type="EMBL" id="NMF89468.1"/>
    </source>
</evidence>
<evidence type="ECO:0000313" key="6">
    <source>
        <dbReference type="Proteomes" id="UP000652074"/>
    </source>
</evidence>
<keyword evidence="2" id="KW-0963">Cytoplasm</keyword>
<evidence type="ECO:0000256" key="1">
    <source>
        <dbReference type="ARBA" id="ARBA00004496"/>
    </source>
</evidence>
<dbReference type="Gene3D" id="3.40.50.720">
    <property type="entry name" value="NAD(P)-binding Rossmann-like Domain"/>
    <property type="match status" value="1"/>
</dbReference>
<dbReference type="SUPFAM" id="SSF51735">
    <property type="entry name" value="NAD(P)-binding Rossmann-fold domains"/>
    <property type="match status" value="1"/>
</dbReference>
<dbReference type="EMBL" id="WTVR01000024">
    <property type="protein sequence ID" value="NMF89468.1"/>
    <property type="molecule type" value="Genomic_DNA"/>
</dbReference>
<keyword evidence="4" id="KW-0560">Oxidoreductase</keyword>
<dbReference type="NCBIfam" id="NF005436">
    <property type="entry name" value="PRK07023.1"/>
    <property type="match status" value="1"/>
</dbReference>
<reference evidence="5 6" key="1">
    <citation type="submission" date="2019-12" db="EMBL/GenBank/DDBJ databases">
        <title>Comparative genomics gives insights into the taxonomy of the Azoarcus-Aromatoleum group and reveals separate origins of nif in the plant-associated Azoarcus and non-plant-associated Aromatoleum sub-groups.</title>
        <authorList>
            <person name="Lafos M."/>
            <person name="Maluk M."/>
            <person name="Batista M."/>
            <person name="Junghare M."/>
            <person name="Carmona M."/>
            <person name="Faoro H."/>
            <person name="Cruz L.M."/>
            <person name="Battistoni F."/>
            <person name="De Souza E."/>
            <person name="Pedrosa F."/>
            <person name="Chen W.-M."/>
            <person name="Poole P.S."/>
            <person name="Dixon R.A."/>
            <person name="James E.K."/>
        </authorList>
    </citation>
    <scope>NUCLEOTIDE SEQUENCE [LARGE SCALE GENOMIC DNA]</scope>
    <source>
        <strain evidence="5 6">ToN1</strain>
    </source>
</reference>
<comment type="caution">
    <text evidence="5">The sequence shown here is derived from an EMBL/GenBank/DDBJ whole genome shotgun (WGS) entry which is preliminary data.</text>
</comment>
<name>A0ABX1MNF7_9RHOO</name>
<dbReference type="PANTHER" id="PTHR44085">
    <property type="entry name" value="SEPIAPTERIN REDUCTASE"/>
    <property type="match status" value="1"/>
</dbReference>
<protein>
    <submittedName>
        <fullName evidence="5">SDR family oxidoreductase</fullName>
    </submittedName>
</protein>
<keyword evidence="6" id="KW-1185">Reference proteome</keyword>
<evidence type="ECO:0000256" key="3">
    <source>
        <dbReference type="ARBA" id="ARBA00022857"/>
    </source>
</evidence>
<keyword evidence="3" id="KW-0521">NADP</keyword>
<dbReference type="PANTHER" id="PTHR44085:SF2">
    <property type="entry name" value="SEPIAPTERIN REDUCTASE"/>
    <property type="match status" value="1"/>
</dbReference>
<dbReference type="Proteomes" id="UP000652074">
    <property type="component" value="Unassembled WGS sequence"/>
</dbReference>
<dbReference type="PRINTS" id="PR00081">
    <property type="entry name" value="GDHRDH"/>
</dbReference>
<gene>
    <name evidence="5" type="ORF">GPA26_13410</name>
</gene>
<evidence type="ECO:0000256" key="2">
    <source>
        <dbReference type="ARBA" id="ARBA00022490"/>
    </source>
</evidence>
<dbReference type="InterPro" id="IPR002347">
    <property type="entry name" value="SDR_fam"/>
</dbReference>
<sequence>MKAILTGHTQGLGAAIAEELLARTIPVLGLARHANDALAERYPDDLSQVQIDLADTEVVADWLAGGTLRAFLANCSQALLINNAGMLQPVGQLDSLPPEAIARAIALNTATPLMLASAFAAASPEVADRRIVHVSSGAARSAYAGWSVYCASKAALDQHARAVAMDGTPGLRICSLAPGVVDTAMQAEIRATPEDRFPVRARFEALKRDGALARPDECAFRLVNYLLGDEFGQAATADLRQLAP</sequence>
<dbReference type="Pfam" id="PF00106">
    <property type="entry name" value="adh_short"/>
    <property type="match status" value="1"/>
</dbReference>